<feature type="domain" description="Glycosyl transferase family 51" evidence="31">
    <location>
        <begin position="59"/>
        <end position="231"/>
    </location>
</feature>
<evidence type="ECO:0000256" key="25">
    <source>
        <dbReference type="ARBA" id="ARBA00044770"/>
    </source>
</evidence>
<evidence type="ECO:0000256" key="26">
    <source>
        <dbReference type="ARBA" id="ARBA00049902"/>
    </source>
</evidence>
<dbReference type="Gene3D" id="3.40.710.10">
    <property type="entry name" value="DD-peptidase/beta-lactamase superfamily"/>
    <property type="match status" value="2"/>
</dbReference>
<evidence type="ECO:0000256" key="18">
    <source>
        <dbReference type="ARBA" id="ARBA00022984"/>
    </source>
</evidence>
<dbReference type="Pfam" id="PF00912">
    <property type="entry name" value="Transgly"/>
    <property type="match status" value="1"/>
</dbReference>
<feature type="domain" description="Penicillin-binding protein OB-like" evidence="32">
    <location>
        <begin position="318"/>
        <end position="426"/>
    </location>
</feature>
<keyword evidence="20 29" id="KW-0472">Membrane</keyword>
<keyword evidence="11" id="KW-0645">Protease</keyword>
<keyword evidence="22" id="KW-0511">Multifunctional enzyme</keyword>
<evidence type="ECO:0000256" key="27">
    <source>
        <dbReference type="ARBA" id="ARBA00060592"/>
    </source>
</evidence>
<keyword evidence="23" id="KW-0961">Cell wall biogenesis/degradation</keyword>
<dbReference type="EC" id="3.4.16.4" evidence="6"/>
<keyword evidence="18" id="KW-0573">Peptidoglycan synthesis</keyword>
<dbReference type="InterPro" id="IPR023346">
    <property type="entry name" value="Lysozyme-like_dom_sf"/>
</dbReference>
<keyword evidence="17" id="KW-0735">Signal-anchor</keyword>
<comment type="catalytic activity">
    <reaction evidence="26">
        <text>[GlcNAc-(1-&gt;4)-Mur2Ac(oyl-L-Ala-gamma-D-Glu-L-Lys-D-Ala-D-Ala)](n)-di-trans,octa-cis-undecaprenyl diphosphate + beta-D-GlcNAc-(1-&gt;4)-Mur2Ac(oyl-L-Ala-gamma-D-Glu-L-Lys-D-Ala-D-Ala)-di-trans,octa-cis-undecaprenyl diphosphate = [GlcNAc-(1-&gt;4)-Mur2Ac(oyl-L-Ala-gamma-D-Glu-L-Lys-D-Ala-D-Ala)](n+1)-di-trans,octa-cis-undecaprenyl diphosphate + di-trans,octa-cis-undecaprenyl diphosphate + H(+)</text>
        <dbReference type="Rhea" id="RHEA:23708"/>
        <dbReference type="Rhea" id="RHEA-COMP:9602"/>
        <dbReference type="Rhea" id="RHEA-COMP:9603"/>
        <dbReference type="ChEBI" id="CHEBI:15378"/>
        <dbReference type="ChEBI" id="CHEBI:58405"/>
        <dbReference type="ChEBI" id="CHEBI:60033"/>
        <dbReference type="ChEBI" id="CHEBI:78435"/>
        <dbReference type="EC" id="2.4.99.28"/>
    </reaction>
</comment>
<evidence type="ECO:0000256" key="22">
    <source>
        <dbReference type="ARBA" id="ARBA00023268"/>
    </source>
</evidence>
<feature type="domain" description="Penicillin-binding protein transpeptidase" evidence="30">
    <location>
        <begin position="428"/>
        <end position="710"/>
    </location>
</feature>
<evidence type="ECO:0000256" key="1">
    <source>
        <dbReference type="ARBA" id="ARBA00002624"/>
    </source>
</evidence>
<evidence type="ECO:0000313" key="33">
    <source>
        <dbReference type="EMBL" id="SFP58196.1"/>
    </source>
</evidence>
<evidence type="ECO:0000256" key="11">
    <source>
        <dbReference type="ARBA" id="ARBA00022670"/>
    </source>
</evidence>
<dbReference type="FunFam" id="1.10.3810.10:FF:000003">
    <property type="entry name" value="Penicillin-binding protein 1a"/>
    <property type="match status" value="1"/>
</dbReference>
<dbReference type="UniPathway" id="UPA00219"/>
<dbReference type="GO" id="GO:0009252">
    <property type="term" value="P:peptidoglycan biosynthetic process"/>
    <property type="evidence" value="ECO:0007669"/>
    <property type="project" value="UniProtKB-UniPathway"/>
</dbReference>
<comment type="pathway">
    <text evidence="27">Glycan biosynthesis.</text>
</comment>
<dbReference type="PANTHER" id="PTHR32282:SF27">
    <property type="entry name" value="PENICILLIN-BINDING PROTEIN 1A"/>
    <property type="match status" value="1"/>
</dbReference>
<evidence type="ECO:0000313" key="34">
    <source>
        <dbReference type="Proteomes" id="UP000243745"/>
    </source>
</evidence>
<evidence type="ECO:0000259" key="31">
    <source>
        <dbReference type="Pfam" id="PF00912"/>
    </source>
</evidence>
<evidence type="ECO:0000256" key="3">
    <source>
        <dbReference type="ARBA" id="ARBA00004752"/>
    </source>
</evidence>
<dbReference type="InterPro" id="IPR001264">
    <property type="entry name" value="Glyco_trans_51"/>
</dbReference>
<dbReference type="Proteomes" id="UP000243745">
    <property type="component" value="Unassembled WGS sequence"/>
</dbReference>
<keyword evidence="10" id="KW-0121">Carboxypeptidase</keyword>
<dbReference type="Gene3D" id="1.10.3810.10">
    <property type="entry name" value="Biosynthetic peptidoglycan transglycosylase-like"/>
    <property type="match status" value="1"/>
</dbReference>
<dbReference type="NCBIfam" id="TIGR02074">
    <property type="entry name" value="PBP_1a_fam"/>
    <property type="match status" value="1"/>
</dbReference>
<evidence type="ECO:0000256" key="16">
    <source>
        <dbReference type="ARBA" id="ARBA00022960"/>
    </source>
</evidence>
<dbReference type="GO" id="GO:0009002">
    <property type="term" value="F:serine-type D-Ala-D-Ala carboxypeptidase activity"/>
    <property type="evidence" value="ECO:0007669"/>
    <property type="project" value="UniProtKB-EC"/>
</dbReference>
<dbReference type="SUPFAM" id="SSF53955">
    <property type="entry name" value="Lysozyme-like"/>
    <property type="match status" value="1"/>
</dbReference>
<proteinExistence type="inferred from homology"/>
<keyword evidence="16" id="KW-0133">Cell shape</keyword>
<comment type="pathway">
    <text evidence="3">Cell wall biogenesis; peptidoglycan biosynthesis.</text>
</comment>
<evidence type="ECO:0000256" key="14">
    <source>
        <dbReference type="ARBA" id="ARBA00022692"/>
    </source>
</evidence>
<comment type="subcellular location">
    <subcellularLocation>
        <location evidence="2">Cell inner membrane</location>
        <topology evidence="2">Single-pass type II membrane protein</topology>
    </subcellularLocation>
</comment>
<sequence length="824" mass="92597">MIFIWLRRIIWFFLFIISLCMAAGCFYYYHVKSTLPDVSQLKEVSYETPLQIYSADNLLIGEFGTDRRIPLEFEQIPQQVKDAFIAIEDRNFYNHIGIDPKGILRAVKVLFEKRTMSQGASTITQQVARNFFLSPEKNITRKLKEIFISIHMEQELTKDEILTLYLNKIPFSHHANGIAAAAYIYFGKTVDELTLGETAILAGMPKAPSSNNPISHPDKARERRHTVLESMLITGKITKEQFEEADKEPINSYYHAPKIEANAGYVAESIRQTLEATYGDAIYSEGFKVYATVDSRVQEKANQAIYNGLTDYDMRHGYRKPENIEELNIDIKDTDAWKAELKKRQLYDYITPALVLTLQADNSANIVFADDTKSSITWNNIKWASNYDNHKKNTHHPIEKILKPGDIVYVHKKENGEYGLRQVPQVQGALVSVNAQTGAILSMVGGYSYKKSSFNRVELSKRQAGSNIKPFLYSAALAKGFTLGTYVADEKFSIWNKWSNQTWSPKNSPNVYEGPIPLRVALAKSKNVVSVRILNQIGVSNFVKHLKKFGIDVNQKYYQNLSLALGAYEITPLELVTAYSTFANGGYKIEPYLIDKIVVGSNEQVIYEANPAIACPDCEDAVTNTIVPEVIEEQAKYLEDNNYAEQVITHGNAFLISDTLKSVIHGGYGPNGPFNGTGTRARAMNRPDIAGKTGTTNDSRDAWFSGFNANIATTVWVGNDNFSKTLGRGESGAKTALPIWIEFMSYLLKDQPVASVEKPDYVVKNSIYGYPEYMISNTNDINFGSTSSDEPQTYIQQDQYGSDIQSVPVTQPQNTQPSSIEDLF</sequence>
<dbReference type="GO" id="GO:0046677">
    <property type="term" value="P:response to antibiotic"/>
    <property type="evidence" value="ECO:0007669"/>
    <property type="project" value="UniProtKB-KW"/>
</dbReference>
<protein>
    <recommendedName>
        <fullName evidence="7">Penicillin-binding protein 1A</fullName>
        <ecNumber evidence="25">2.4.99.28</ecNumber>
        <ecNumber evidence="6">3.4.16.4</ecNumber>
    </recommendedName>
</protein>
<evidence type="ECO:0000259" key="32">
    <source>
        <dbReference type="Pfam" id="PF17092"/>
    </source>
</evidence>
<evidence type="ECO:0000256" key="5">
    <source>
        <dbReference type="ARBA" id="ARBA00007739"/>
    </source>
</evidence>
<evidence type="ECO:0000256" key="24">
    <source>
        <dbReference type="ARBA" id="ARBA00034000"/>
    </source>
</evidence>
<dbReference type="InterPro" id="IPR001460">
    <property type="entry name" value="PCN-bd_Tpept"/>
</dbReference>
<keyword evidence="12" id="KW-0328">Glycosyltransferase</keyword>
<dbReference type="EC" id="2.4.99.28" evidence="25"/>
<dbReference type="SUPFAM" id="SSF56601">
    <property type="entry name" value="beta-lactamase/transpeptidase-like"/>
    <property type="match status" value="1"/>
</dbReference>
<dbReference type="GO" id="GO:0005886">
    <property type="term" value="C:plasma membrane"/>
    <property type="evidence" value="ECO:0007669"/>
    <property type="project" value="UniProtKB-SubCell"/>
</dbReference>
<evidence type="ECO:0000256" key="6">
    <source>
        <dbReference type="ARBA" id="ARBA00012448"/>
    </source>
</evidence>
<keyword evidence="15" id="KW-0378">Hydrolase</keyword>
<keyword evidence="21" id="KW-0046">Antibiotic resistance</keyword>
<dbReference type="GO" id="GO:0008360">
    <property type="term" value="P:regulation of cell shape"/>
    <property type="evidence" value="ECO:0007669"/>
    <property type="project" value="UniProtKB-KW"/>
</dbReference>
<evidence type="ECO:0000256" key="19">
    <source>
        <dbReference type="ARBA" id="ARBA00022989"/>
    </source>
</evidence>
<evidence type="ECO:0000256" key="29">
    <source>
        <dbReference type="SAM" id="Phobius"/>
    </source>
</evidence>
<evidence type="ECO:0000256" key="17">
    <source>
        <dbReference type="ARBA" id="ARBA00022968"/>
    </source>
</evidence>
<dbReference type="AlphaFoldDB" id="A0A662ZLZ7"/>
<reference evidence="33 34" key="1">
    <citation type="submission" date="2016-10" db="EMBL/GenBank/DDBJ databases">
        <authorList>
            <person name="Varghese N."/>
            <person name="Submissions S."/>
        </authorList>
    </citation>
    <scope>NUCLEOTIDE SEQUENCE [LARGE SCALE GENOMIC DNA]</scope>
    <source>
        <strain evidence="33 34">DSM 1361</strain>
    </source>
</reference>
<dbReference type="InterPro" id="IPR050396">
    <property type="entry name" value="Glycosyltr_51/Transpeptidase"/>
</dbReference>
<evidence type="ECO:0000256" key="28">
    <source>
        <dbReference type="SAM" id="MobiDB-lite"/>
    </source>
</evidence>
<evidence type="ECO:0000256" key="7">
    <source>
        <dbReference type="ARBA" id="ARBA00018638"/>
    </source>
</evidence>
<dbReference type="InterPro" id="IPR036950">
    <property type="entry name" value="PBP_transglycosylase"/>
</dbReference>
<evidence type="ECO:0000259" key="30">
    <source>
        <dbReference type="Pfam" id="PF00905"/>
    </source>
</evidence>
<dbReference type="InterPro" id="IPR012338">
    <property type="entry name" value="Beta-lactam/transpept-like"/>
</dbReference>
<dbReference type="EMBL" id="FOXF01000039">
    <property type="protein sequence ID" value="SFP58196.1"/>
    <property type="molecule type" value="Genomic_DNA"/>
</dbReference>
<comment type="similarity">
    <text evidence="5">In the N-terminal section; belongs to the glycosyltransferase 51 family.</text>
</comment>
<keyword evidence="13" id="KW-0808">Transferase</keyword>
<dbReference type="PANTHER" id="PTHR32282">
    <property type="entry name" value="BINDING PROTEIN TRANSPEPTIDASE, PUTATIVE-RELATED"/>
    <property type="match status" value="1"/>
</dbReference>
<dbReference type="InterPro" id="IPR031376">
    <property type="entry name" value="PCB_OB"/>
</dbReference>
<dbReference type="GO" id="GO:0006508">
    <property type="term" value="P:proteolysis"/>
    <property type="evidence" value="ECO:0007669"/>
    <property type="project" value="UniProtKB-KW"/>
</dbReference>
<dbReference type="RefSeq" id="WP_093142955.1">
    <property type="nucleotide sequence ID" value="NZ_FOXF01000039.1"/>
</dbReference>
<name>A0A662ZLZ7_9GAMM</name>
<dbReference type="GO" id="GO:0008955">
    <property type="term" value="F:peptidoglycan glycosyltransferase activity"/>
    <property type="evidence" value="ECO:0007669"/>
    <property type="project" value="UniProtKB-EC"/>
</dbReference>
<evidence type="ECO:0000256" key="8">
    <source>
        <dbReference type="ARBA" id="ARBA00022475"/>
    </source>
</evidence>
<keyword evidence="9" id="KW-0997">Cell inner membrane</keyword>
<comment type="function">
    <text evidence="1">Cell wall formation. Synthesis of cross-linked peptidoglycan from the lipid intermediates. The enzyme has a penicillin-insensitive transglycosylase N-terminal domain (formation of linear glycan strands) and a penicillin-sensitive transpeptidase C-terminal domain (cross-linking of the peptide subunits).</text>
</comment>
<dbReference type="Pfam" id="PF00905">
    <property type="entry name" value="Transpeptidase"/>
    <property type="match status" value="1"/>
</dbReference>
<comment type="catalytic activity">
    <reaction evidence="24">
        <text>Preferential cleavage: (Ac)2-L-Lys-D-Ala-|-D-Ala. Also transpeptidation of peptidyl-alanyl moieties that are N-acyl substituents of D-alanine.</text>
        <dbReference type="EC" id="3.4.16.4"/>
    </reaction>
</comment>
<evidence type="ECO:0000256" key="9">
    <source>
        <dbReference type="ARBA" id="ARBA00022519"/>
    </source>
</evidence>
<keyword evidence="14 29" id="KW-0812">Transmembrane</keyword>
<dbReference type="GO" id="GO:0071555">
    <property type="term" value="P:cell wall organization"/>
    <property type="evidence" value="ECO:0007669"/>
    <property type="project" value="UniProtKB-KW"/>
</dbReference>
<evidence type="ECO:0000256" key="15">
    <source>
        <dbReference type="ARBA" id="ARBA00022801"/>
    </source>
</evidence>
<evidence type="ECO:0000256" key="23">
    <source>
        <dbReference type="ARBA" id="ARBA00023316"/>
    </source>
</evidence>
<dbReference type="GO" id="GO:0008658">
    <property type="term" value="F:penicillin binding"/>
    <property type="evidence" value="ECO:0007669"/>
    <property type="project" value="InterPro"/>
</dbReference>
<accession>A0A662ZLZ7</accession>
<comment type="similarity">
    <text evidence="4">In the C-terminal section; belongs to the transpeptidase family.</text>
</comment>
<feature type="transmembrane region" description="Helical" evidence="29">
    <location>
        <begin position="9"/>
        <end position="29"/>
    </location>
</feature>
<evidence type="ECO:0000256" key="4">
    <source>
        <dbReference type="ARBA" id="ARBA00007090"/>
    </source>
</evidence>
<dbReference type="GO" id="GO:0030288">
    <property type="term" value="C:outer membrane-bounded periplasmic space"/>
    <property type="evidence" value="ECO:0007669"/>
    <property type="project" value="TreeGrafter"/>
</dbReference>
<evidence type="ECO:0000256" key="13">
    <source>
        <dbReference type="ARBA" id="ARBA00022679"/>
    </source>
</evidence>
<keyword evidence="19 29" id="KW-1133">Transmembrane helix</keyword>
<dbReference type="OrthoDB" id="9766909at2"/>
<dbReference type="PROSITE" id="PS51257">
    <property type="entry name" value="PROKAR_LIPOPROTEIN"/>
    <property type="match status" value="1"/>
</dbReference>
<gene>
    <name evidence="33" type="ORF">SAMN02910344_01784</name>
</gene>
<evidence type="ECO:0000256" key="10">
    <source>
        <dbReference type="ARBA" id="ARBA00022645"/>
    </source>
</evidence>
<evidence type="ECO:0000256" key="12">
    <source>
        <dbReference type="ARBA" id="ARBA00022676"/>
    </source>
</evidence>
<organism evidence="33 34">
    <name type="scientific">Ruminobacter amylophilus</name>
    <dbReference type="NCBI Taxonomy" id="867"/>
    <lineage>
        <taxon>Bacteria</taxon>
        <taxon>Pseudomonadati</taxon>
        <taxon>Pseudomonadota</taxon>
        <taxon>Gammaproteobacteria</taxon>
        <taxon>Aeromonadales</taxon>
        <taxon>Succinivibrionaceae</taxon>
        <taxon>Ruminobacter</taxon>
    </lineage>
</organism>
<keyword evidence="34" id="KW-1185">Reference proteome</keyword>
<evidence type="ECO:0000256" key="2">
    <source>
        <dbReference type="ARBA" id="ARBA00004249"/>
    </source>
</evidence>
<evidence type="ECO:0000256" key="21">
    <source>
        <dbReference type="ARBA" id="ARBA00023251"/>
    </source>
</evidence>
<feature type="region of interest" description="Disordered" evidence="28">
    <location>
        <begin position="781"/>
        <end position="824"/>
    </location>
</feature>
<dbReference type="Pfam" id="PF17092">
    <property type="entry name" value="PCB_OB"/>
    <property type="match status" value="1"/>
</dbReference>
<keyword evidence="8" id="KW-1003">Cell membrane</keyword>
<evidence type="ECO:0000256" key="20">
    <source>
        <dbReference type="ARBA" id="ARBA00023136"/>
    </source>
</evidence>